<comment type="caution">
    <text evidence="2">The sequence shown here is derived from an EMBL/GenBank/DDBJ whole genome shotgun (WGS) entry which is preliminary data.</text>
</comment>
<name>A0ABT6SZZ1_9ACTN</name>
<evidence type="ECO:0000256" key="1">
    <source>
        <dbReference type="SAM" id="Phobius"/>
    </source>
</evidence>
<dbReference type="RefSeq" id="WP_282536636.1">
    <property type="nucleotide sequence ID" value="NZ_JASCIS010000019.1"/>
</dbReference>
<keyword evidence="3" id="KW-1185">Reference proteome</keyword>
<sequence length="199" mass="21103">MTHTIGRLGGAVFLILGLLLSGYSTYEGVYAAGFAGTAGTLKVTSCEAKFHHNASRRSRRGTDNVRCHGTFVPAAGTQGERDSRAYVDTRRGYPEGALLDVQQGGPALSLTHLGEDRDYVATDGKRALRWFSGSLGGLVLIGLGIFCTATGYAPFGRGQITYETAWERAGRSPLRRIVIAFLAAGLVGAGLCWLASLFA</sequence>
<feature type="transmembrane region" description="Helical" evidence="1">
    <location>
        <begin position="135"/>
        <end position="156"/>
    </location>
</feature>
<gene>
    <name evidence="2" type="ORF">QIT00_19745</name>
</gene>
<dbReference type="EMBL" id="JASCIS010000019">
    <property type="protein sequence ID" value="MDI3420760.1"/>
    <property type="molecule type" value="Genomic_DNA"/>
</dbReference>
<accession>A0ABT6SZZ1</accession>
<dbReference type="Proteomes" id="UP001237105">
    <property type="component" value="Unassembled WGS sequence"/>
</dbReference>
<proteinExistence type="predicted"/>
<evidence type="ECO:0000313" key="2">
    <source>
        <dbReference type="EMBL" id="MDI3420760.1"/>
    </source>
</evidence>
<keyword evidence="1" id="KW-0812">Transmembrane</keyword>
<feature type="transmembrane region" description="Helical" evidence="1">
    <location>
        <begin position="177"/>
        <end position="198"/>
    </location>
</feature>
<keyword evidence="1" id="KW-0472">Membrane</keyword>
<reference evidence="2 3" key="1">
    <citation type="submission" date="2023-05" db="EMBL/GenBank/DDBJ databases">
        <title>Draft genome sequence of Streptomyces sp. B-S-A12 isolated from a cave soil in Thailand.</title>
        <authorList>
            <person name="Chamroensaksri N."/>
            <person name="Muangham S."/>
        </authorList>
    </citation>
    <scope>NUCLEOTIDE SEQUENCE [LARGE SCALE GENOMIC DNA]</scope>
    <source>
        <strain evidence="2 3">B-S-A12</strain>
    </source>
</reference>
<protein>
    <submittedName>
        <fullName evidence="2">Uncharacterized protein</fullName>
    </submittedName>
</protein>
<organism evidence="2 3">
    <name type="scientific">Streptomyces luteolus</name>
    <dbReference type="NCBI Taxonomy" id="3043615"/>
    <lineage>
        <taxon>Bacteria</taxon>
        <taxon>Bacillati</taxon>
        <taxon>Actinomycetota</taxon>
        <taxon>Actinomycetes</taxon>
        <taxon>Kitasatosporales</taxon>
        <taxon>Streptomycetaceae</taxon>
        <taxon>Streptomyces</taxon>
    </lineage>
</organism>
<keyword evidence="1" id="KW-1133">Transmembrane helix</keyword>
<evidence type="ECO:0000313" key="3">
    <source>
        <dbReference type="Proteomes" id="UP001237105"/>
    </source>
</evidence>